<comment type="cofactor">
    <cofactor evidence="1">
        <name>NAD(+)</name>
        <dbReference type="ChEBI" id="CHEBI:57540"/>
    </cofactor>
</comment>
<dbReference type="AlphaFoldDB" id="A0A328BU10"/>
<accession>A0A328BU10</accession>
<reference evidence="7" key="1">
    <citation type="submission" date="2018-05" db="EMBL/GenBank/DDBJ databases">
        <authorList>
            <person name="Nie L."/>
        </authorList>
    </citation>
    <scope>NUCLEOTIDE SEQUENCE [LARGE SCALE GENOMIC DNA]</scope>
    <source>
        <strain evidence="7">NL</strain>
    </source>
</reference>
<keyword evidence="7" id="KW-1185">Reference proteome</keyword>
<evidence type="ECO:0000256" key="1">
    <source>
        <dbReference type="ARBA" id="ARBA00001911"/>
    </source>
</evidence>
<dbReference type="EMBL" id="QHKM01000001">
    <property type="protein sequence ID" value="RAK69364.1"/>
    <property type="molecule type" value="Genomic_DNA"/>
</dbReference>
<feature type="domain" description="NAD-dependent epimerase/dehydratase" evidence="5">
    <location>
        <begin position="37"/>
        <end position="286"/>
    </location>
</feature>
<dbReference type="PANTHER" id="PTHR43078:SF6">
    <property type="entry name" value="UDP-GLUCURONIC ACID DECARBOXYLASE 1"/>
    <property type="match status" value="1"/>
</dbReference>
<dbReference type="OrthoDB" id="9810015at2"/>
<dbReference type="GO" id="GO:0070403">
    <property type="term" value="F:NAD+ binding"/>
    <property type="evidence" value="ECO:0007669"/>
    <property type="project" value="InterPro"/>
</dbReference>
<dbReference type="InterPro" id="IPR044516">
    <property type="entry name" value="UXS-like"/>
</dbReference>
<organism evidence="6 7">
    <name type="scientific">Hymenobacter edaphi</name>
    <dbReference type="NCBI Taxonomy" id="2211146"/>
    <lineage>
        <taxon>Bacteria</taxon>
        <taxon>Pseudomonadati</taxon>
        <taxon>Bacteroidota</taxon>
        <taxon>Cytophagia</taxon>
        <taxon>Cytophagales</taxon>
        <taxon>Hymenobacteraceae</taxon>
        <taxon>Hymenobacter</taxon>
    </lineage>
</organism>
<evidence type="ECO:0000256" key="4">
    <source>
        <dbReference type="ARBA" id="ARBA00023239"/>
    </source>
</evidence>
<dbReference type="Gene3D" id="3.40.50.720">
    <property type="entry name" value="NAD(P)-binding Rossmann-like Domain"/>
    <property type="match status" value="1"/>
</dbReference>
<evidence type="ECO:0000256" key="2">
    <source>
        <dbReference type="ARBA" id="ARBA00022793"/>
    </source>
</evidence>
<dbReference type="InterPro" id="IPR036291">
    <property type="entry name" value="NAD(P)-bd_dom_sf"/>
</dbReference>
<dbReference type="InterPro" id="IPR001509">
    <property type="entry name" value="Epimerase_deHydtase"/>
</dbReference>
<dbReference type="SUPFAM" id="SSF51735">
    <property type="entry name" value="NAD(P)-binding Rossmann-fold domains"/>
    <property type="match status" value="1"/>
</dbReference>
<dbReference type="GO" id="GO:0048040">
    <property type="term" value="F:UDP-glucuronate decarboxylase activity"/>
    <property type="evidence" value="ECO:0007669"/>
    <property type="project" value="TreeGrafter"/>
</dbReference>
<keyword evidence="2" id="KW-0210">Decarboxylase</keyword>
<name>A0A328BU10_9BACT</name>
<dbReference type="GO" id="GO:0042732">
    <property type="term" value="P:D-xylose metabolic process"/>
    <property type="evidence" value="ECO:0007669"/>
    <property type="project" value="InterPro"/>
</dbReference>
<dbReference type="GO" id="GO:0005737">
    <property type="term" value="C:cytoplasm"/>
    <property type="evidence" value="ECO:0007669"/>
    <property type="project" value="TreeGrafter"/>
</dbReference>
<evidence type="ECO:0000313" key="6">
    <source>
        <dbReference type="EMBL" id="RAK69364.1"/>
    </source>
</evidence>
<dbReference type="RefSeq" id="WP_111476100.1">
    <property type="nucleotide sequence ID" value="NZ_QHKM01000001.1"/>
</dbReference>
<proteinExistence type="predicted"/>
<protein>
    <submittedName>
        <fullName evidence="6">Epimerase</fullName>
    </submittedName>
</protein>
<comment type="caution">
    <text evidence="6">The sequence shown here is derived from an EMBL/GenBank/DDBJ whole genome shotgun (WGS) entry which is preliminary data.</text>
</comment>
<evidence type="ECO:0000259" key="5">
    <source>
        <dbReference type="Pfam" id="PF01370"/>
    </source>
</evidence>
<evidence type="ECO:0000256" key="3">
    <source>
        <dbReference type="ARBA" id="ARBA00023027"/>
    </source>
</evidence>
<dbReference type="Pfam" id="PF01370">
    <property type="entry name" value="Epimerase"/>
    <property type="match status" value="1"/>
</dbReference>
<sequence length="372" mass="41551">MEAVATTTDNRILREDLAAVYATLTAAERAKFQDATVLITGCGGFLGYFFMHFFAEYAPELGLRRVVALENFLTGTKDWLQELTARHPELLELHEFNVITDDVAAVPGAAEADLVIHLASIASPTFYRIYPLETVDANVTGLRRLLDYYAERPLRGFLFFSSSEIYGDPQPEFIPTPEDYRGNVASIGPRACYDEAKRFGETLCYLFAQKYGMPVAIARPFNNYGPGMSLGDRRLPADFAQAVVEGRDLEILSDGSPTRTFCYISDAISGYLKVLLHGRFDVFNIGQDQPELSVRQFAELFTAAGRDIFGYPGRITFQTSADREYLTDNPNRRCPDLAKARAVLGYRPAVDVAAGIRRYLQFLHHSLTRSVS</sequence>
<gene>
    <name evidence="6" type="ORF">DLM85_00420</name>
</gene>
<keyword evidence="3" id="KW-0520">NAD</keyword>
<dbReference type="PANTHER" id="PTHR43078">
    <property type="entry name" value="UDP-GLUCURONIC ACID DECARBOXYLASE-RELATED"/>
    <property type="match status" value="1"/>
</dbReference>
<evidence type="ECO:0000313" key="7">
    <source>
        <dbReference type="Proteomes" id="UP000248553"/>
    </source>
</evidence>
<keyword evidence="4" id="KW-0456">Lyase</keyword>
<dbReference type="Proteomes" id="UP000248553">
    <property type="component" value="Unassembled WGS sequence"/>
</dbReference>